<name>A0A1R1JQ38_ALCXX</name>
<reference evidence="5 6" key="1">
    <citation type="submission" date="2016-09" db="EMBL/GenBank/DDBJ databases">
        <title>Phylogenomics of Achromobacter.</title>
        <authorList>
            <person name="Jeukens J."/>
            <person name="Freschi L."/>
            <person name="Vincent A.T."/>
            <person name="Emond-Rheault J.-G."/>
            <person name="Kukavica-Ibrulj I."/>
            <person name="Charette S.J."/>
            <person name="Levesque R.C."/>
        </authorList>
    </citation>
    <scope>NUCLEOTIDE SEQUENCE [LARGE SCALE GENOMIC DNA]</scope>
    <source>
        <strain evidence="5 6">AUS488</strain>
    </source>
</reference>
<dbReference type="CDD" id="cd17283">
    <property type="entry name" value="RMtype1_S_Hpy180ORF7835P_TRD2-CR2_like"/>
    <property type="match status" value="1"/>
</dbReference>
<dbReference type="OrthoDB" id="5298944at2"/>
<comment type="similarity">
    <text evidence="1">Belongs to the type-I restriction system S methylase family.</text>
</comment>
<dbReference type="SUPFAM" id="SSF116734">
    <property type="entry name" value="DNA methylase specificity domain"/>
    <property type="match status" value="2"/>
</dbReference>
<comment type="caution">
    <text evidence="5">The sequence shown here is derived from an EMBL/GenBank/DDBJ whole genome shotgun (WGS) entry which is preliminary data.</text>
</comment>
<dbReference type="GO" id="GO:0003677">
    <property type="term" value="F:DNA binding"/>
    <property type="evidence" value="ECO:0007669"/>
    <property type="project" value="UniProtKB-KW"/>
</dbReference>
<dbReference type="InterPro" id="IPR044946">
    <property type="entry name" value="Restrct_endonuc_typeI_TRD_sf"/>
</dbReference>
<evidence type="ECO:0000256" key="1">
    <source>
        <dbReference type="ARBA" id="ARBA00010923"/>
    </source>
</evidence>
<evidence type="ECO:0000259" key="4">
    <source>
        <dbReference type="Pfam" id="PF01420"/>
    </source>
</evidence>
<protein>
    <recommendedName>
        <fullName evidence="4">Type I restriction modification DNA specificity domain-containing protein</fullName>
    </recommendedName>
</protein>
<evidence type="ECO:0000256" key="2">
    <source>
        <dbReference type="ARBA" id="ARBA00022747"/>
    </source>
</evidence>
<keyword evidence="3" id="KW-0238">DNA-binding</keyword>
<dbReference type="EMBL" id="MJMN01000024">
    <property type="protein sequence ID" value="OMG83181.1"/>
    <property type="molecule type" value="Genomic_DNA"/>
</dbReference>
<dbReference type="PANTHER" id="PTHR30408:SF12">
    <property type="entry name" value="TYPE I RESTRICTION ENZYME MJAVIII SPECIFICITY SUBUNIT"/>
    <property type="match status" value="1"/>
</dbReference>
<organism evidence="5 6">
    <name type="scientific">Alcaligenes xylosoxydans xylosoxydans</name>
    <name type="common">Achromobacter xylosoxidans</name>
    <dbReference type="NCBI Taxonomy" id="85698"/>
    <lineage>
        <taxon>Bacteria</taxon>
        <taxon>Pseudomonadati</taxon>
        <taxon>Pseudomonadota</taxon>
        <taxon>Betaproteobacteria</taxon>
        <taxon>Burkholderiales</taxon>
        <taxon>Alcaligenaceae</taxon>
        <taxon>Achromobacter</taxon>
    </lineage>
</organism>
<dbReference type="GO" id="GO:0009307">
    <property type="term" value="P:DNA restriction-modification system"/>
    <property type="evidence" value="ECO:0007669"/>
    <property type="project" value="UniProtKB-KW"/>
</dbReference>
<keyword evidence="2" id="KW-0680">Restriction system</keyword>
<feature type="domain" description="Type I restriction modification DNA specificity" evidence="4">
    <location>
        <begin position="28"/>
        <end position="205"/>
    </location>
</feature>
<dbReference type="Pfam" id="PF01420">
    <property type="entry name" value="Methylase_S"/>
    <property type="match status" value="2"/>
</dbReference>
<dbReference type="RefSeq" id="WP_076413499.1">
    <property type="nucleotide sequence ID" value="NZ_AP028040.1"/>
</dbReference>
<gene>
    <name evidence="5" type="ORF">BIZ92_10625</name>
</gene>
<evidence type="ECO:0000313" key="5">
    <source>
        <dbReference type="EMBL" id="OMG83181.1"/>
    </source>
</evidence>
<dbReference type="InterPro" id="IPR000055">
    <property type="entry name" value="Restrct_endonuc_typeI_TRD"/>
</dbReference>
<feature type="domain" description="Type I restriction modification DNA specificity" evidence="4">
    <location>
        <begin position="237"/>
        <end position="394"/>
    </location>
</feature>
<dbReference type="Gene3D" id="3.90.220.20">
    <property type="entry name" value="DNA methylase specificity domains"/>
    <property type="match status" value="2"/>
</dbReference>
<dbReference type="PANTHER" id="PTHR30408">
    <property type="entry name" value="TYPE-1 RESTRICTION ENZYME ECOKI SPECIFICITY PROTEIN"/>
    <property type="match status" value="1"/>
</dbReference>
<dbReference type="AlphaFoldDB" id="A0A1R1JQ38"/>
<evidence type="ECO:0000256" key="3">
    <source>
        <dbReference type="ARBA" id="ARBA00023125"/>
    </source>
</evidence>
<dbReference type="InterPro" id="IPR052021">
    <property type="entry name" value="Type-I_RS_S_subunit"/>
</dbReference>
<dbReference type="Proteomes" id="UP000187251">
    <property type="component" value="Unassembled WGS sequence"/>
</dbReference>
<sequence length="421" mass="46738">MTEKRKNKQAKRPLVPRLRFPEFRGAGEWEEKTLGALSTVVRGGSPRPIDGYLTKAADGLNWLKIGDVDKEAKYVAKTEEKVRPEALNKTRVVSPGDLILSNSMSFGRPYLMKIKSCIHDGWIAITKPSELVSREYLYYLIFSPTSQSYFLNNAAGSGVLNLNAEIIRALPVAFPSSLEQQKIADCLSCLDDLIAAETQKLDTLKAHQKGLMQQLFPREEEAVPRLRFPEFLDAGEWERLSLSTQVNLISGLHLAPDEYADTGEVPYFTGPSDFSNELTSVKKWTIRSENSGRTGDILITVKGNGVGELLYLILDGVAIGRQLMAVRPSKAYGKFVFHFLATQRKLLIALASGNLIPGLSRGDILGLKAFIPKYDEQQKIADCLSSIDDLITAQCQKIDILKIHKKGLMQQLFPALDEVPA</sequence>
<dbReference type="Gene3D" id="1.10.287.1120">
    <property type="entry name" value="Bipartite methylase S protein"/>
    <property type="match status" value="1"/>
</dbReference>
<accession>A0A1R1JQ38</accession>
<proteinExistence type="inferred from homology"/>
<evidence type="ECO:0000313" key="6">
    <source>
        <dbReference type="Proteomes" id="UP000187251"/>
    </source>
</evidence>